<dbReference type="OrthoDB" id="28313at2157"/>
<dbReference type="KEGG" id="ppac:PAP_06215"/>
<dbReference type="SUPFAM" id="SSF56281">
    <property type="entry name" value="Metallo-hydrolase/oxidoreductase"/>
    <property type="match status" value="1"/>
</dbReference>
<dbReference type="Pfam" id="PF13483">
    <property type="entry name" value="Lactamase_B_3"/>
    <property type="match status" value="1"/>
</dbReference>
<evidence type="ECO:0000313" key="2">
    <source>
        <dbReference type="EMBL" id="AIF69641.1"/>
    </source>
</evidence>
<dbReference type="HOGENOM" id="CLU_070010_4_0_2"/>
<dbReference type="GeneID" id="24842363"/>
<proteinExistence type="predicted"/>
<dbReference type="Proteomes" id="UP000027981">
    <property type="component" value="Chromosome"/>
</dbReference>
<evidence type="ECO:0000313" key="3">
    <source>
        <dbReference type="Proteomes" id="UP000027981"/>
    </source>
</evidence>
<sequence>MRVTWYGHACFYVETQGIKILFDPYLDVDDDLIGDVDYILVTHEHHDHYGKTPLLGRLRDATVIGPRTVYLMAISDGLTKVREISVDEEIELGNNVRVKAVYAEHPSSQYPVGYIVFGDKILYHPGDTYYSPRIRELKDYKIDILLIPISGKSTANEREAADIVEAIRPKRVIPMHYGIYGDASIEMLKQELMKRRIWALVQEMKPGETIEV</sequence>
<dbReference type="PANTHER" id="PTHR43546">
    <property type="entry name" value="UPF0173 METAL-DEPENDENT HYDROLASE MJ1163-RELATED"/>
    <property type="match status" value="1"/>
</dbReference>
<dbReference type="PANTHER" id="PTHR43546:SF8">
    <property type="entry name" value="METALLO-BETA-LACTAMASE DOMAIN-CONTAINING PROTEIN"/>
    <property type="match status" value="1"/>
</dbReference>
<dbReference type="AlphaFoldDB" id="A0A075LU37"/>
<dbReference type="SMART" id="SM00849">
    <property type="entry name" value="Lactamase_B"/>
    <property type="match status" value="1"/>
</dbReference>
<name>A0A075LU37_9EURY</name>
<dbReference type="InterPro" id="IPR001279">
    <property type="entry name" value="Metallo-B-lactamas"/>
</dbReference>
<reference evidence="3" key="1">
    <citation type="submission" date="2013-06" db="EMBL/GenBank/DDBJ databases">
        <title>Complete Genome Sequence of Hyperthermophilic Palaeococcus pacificus DY20341T, Isolated from a Deep-Sea Hydrothermal Sediments.</title>
        <authorList>
            <person name="Zeng X."/>
            <person name="Shao Z."/>
        </authorList>
    </citation>
    <scope>NUCLEOTIDE SEQUENCE [LARGE SCALE GENOMIC DNA]</scope>
    <source>
        <strain evidence="3">DY20341</strain>
    </source>
</reference>
<dbReference type="Gene3D" id="3.60.15.10">
    <property type="entry name" value="Ribonuclease Z/Hydroxyacylglutathione hydrolase-like"/>
    <property type="match status" value="1"/>
</dbReference>
<keyword evidence="3" id="KW-1185">Reference proteome</keyword>
<evidence type="ECO:0000259" key="1">
    <source>
        <dbReference type="SMART" id="SM00849"/>
    </source>
</evidence>
<dbReference type="InterPro" id="IPR036866">
    <property type="entry name" value="RibonucZ/Hydroxyglut_hydro"/>
</dbReference>
<dbReference type="RefSeq" id="WP_048165179.1">
    <property type="nucleotide sequence ID" value="NZ_CP006019.1"/>
</dbReference>
<reference evidence="2 3" key="2">
    <citation type="journal article" date="2015" name="Genome Announc.">
        <title>Complete Genome Sequence of Hyperthermophilic Piezophilic Archaeon Palaeococcus pacificus DY20341T, Isolated from Deep-Sea Hydrothermal Sediments.</title>
        <authorList>
            <person name="Zeng X."/>
            <person name="Jebbar M."/>
            <person name="Shao Z."/>
        </authorList>
    </citation>
    <scope>NUCLEOTIDE SEQUENCE [LARGE SCALE GENOMIC DNA]</scope>
    <source>
        <strain evidence="2 3">DY20341</strain>
    </source>
</reference>
<gene>
    <name evidence="2" type="ORF">PAP_06215</name>
</gene>
<dbReference type="STRING" id="1343739.PAP_06215"/>
<protein>
    <recommendedName>
        <fullName evidence="1">Metallo-beta-lactamase domain-containing protein</fullName>
    </recommendedName>
</protein>
<feature type="domain" description="Metallo-beta-lactamase" evidence="1">
    <location>
        <begin position="7"/>
        <end position="176"/>
    </location>
</feature>
<dbReference type="InterPro" id="IPR050114">
    <property type="entry name" value="UPF0173_UPF0282_UlaG_hydrolase"/>
</dbReference>
<dbReference type="EMBL" id="CP006019">
    <property type="protein sequence ID" value="AIF69641.1"/>
    <property type="molecule type" value="Genomic_DNA"/>
</dbReference>
<accession>A0A075LU37</accession>
<organism evidence="2 3">
    <name type="scientific">Palaeococcus pacificus DY20341</name>
    <dbReference type="NCBI Taxonomy" id="1343739"/>
    <lineage>
        <taxon>Archaea</taxon>
        <taxon>Methanobacteriati</taxon>
        <taxon>Methanobacteriota</taxon>
        <taxon>Thermococci</taxon>
        <taxon>Thermococcales</taxon>
        <taxon>Thermococcaceae</taxon>
        <taxon>Palaeococcus</taxon>
    </lineage>
</organism>
<dbReference type="eggNOG" id="arCOG00497">
    <property type="taxonomic scope" value="Archaea"/>
</dbReference>